<keyword evidence="2" id="KW-0479">Metal-binding</keyword>
<evidence type="ECO:0000256" key="5">
    <source>
        <dbReference type="ARBA" id="ARBA00022833"/>
    </source>
</evidence>
<dbReference type="GO" id="GO:0000981">
    <property type="term" value="F:DNA-binding transcription factor activity, RNA polymerase II-specific"/>
    <property type="evidence" value="ECO:0007669"/>
    <property type="project" value="TreeGrafter"/>
</dbReference>
<name>A0A8C3UWU5_CATUS</name>
<evidence type="ECO:0000256" key="4">
    <source>
        <dbReference type="ARBA" id="ARBA00022771"/>
    </source>
</evidence>
<dbReference type="Gene3D" id="3.30.710.10">
    <property type="entry name" value="Potassium Channel Kv1.1, Chain A"/>
    <property type="match status" value="1"/>
</dbReference>
<proteinExistence type="predicted"/>
<reference evidence="8" key="3">
    <citation type="submission" date="2025-09" db="UniProtKB">
        <authorList>
            <consortium name="Ensembl"/>
        </authorList>
    </citation>
    <scope>IDENTIFICATION</scope>
</reference>
<evidence type="ECO:0000313" key="8">
    <source>
        <dbReference type="Ensembl" id="ENSCUSP00005018451.1"/>
    </source>
</evidence>
<organism evidence="8 9">
    <name type="scientific">Catharus ustulatus</name>
    <name type="common">Russet-backed thrush</name>
    <name type="synonym">Hylocichla ustulatus</name>
    <dbReference type="NCBI Taxonomy" id="91951"/>
    <lineage>
        <taxon>Eukaryota</taxon>
        <taxon>Metazoa</taxon>
        <taxon>Chordata</taxon>
        <taxon>Craniata</taxon>
        <taxon>Vertebrata</taxon>
        <taxon>Euteleostomi</taxon>
        <taxon>Archelosauria</taxon>
        <taxon>Archosauria</taxon>
        <taxon>Dinosauria</taxon>
        <taxon>Saurischia</taxon>
        <taxon>Theropoda</taxon>
        <taxon>Coelurosauria</taxon>
        <taxon>Aves</taxon>
        <taxon>Neognathae</taxon>
        <taxon>Neoaves</taxon>
        <taxon>Telluraves</taxon>
        <taxon>Australaves</taxon>
        <taxon>Passeriformes</taxon>
        <taxon>Turdidae</taxon>
        <taxon>Catharus</taxon>
    </lineage>
</organism>
<dbReference type="PANTHER" id="PTHR46105:SF25">
    <property type="entry name" value="ZGC:110075 PROTEIN"/>
    <property type="match status" value="1"/>
</dbReference>
<sequence length="117" mass="13163">MAPVVEVSDAGHCRALLLELNEQRLRGQFCDVTIIAEDTKFRAHKNVLAASSPFFKRALAQEPTCPSPAQVLELPDRPRRRCCCVTARWSRARSRSRWSRWWTGRCCTCAACASAPT</sequence>
<keyword evidence="9" id="KW-1185">Reference proteome</keyword>
<dbReference type="InterPro" id="IPR000210">
    <property type="entry name" value="BTB/POZ_dom"/>
</dbReference>
<feature type="domain" description="BTB" evidence="7">
    <location>
        <begin position="30"/>
        <end position="62"/>
    </location>
</feature>
<dbReference type="AlphaFoldDB" id="A0A8C3UWU5"/>
<dbReference type="PANTHER" id="PTHR46105">
    <property type="entry name" value="AGAP004733-PA"/>
    <property type="match status" value="1"/>
</dbReference>
<evidence type="ECO:0000256" key="1">
    <source>
        <dbReference type="ARBA" id="ARBA00004123"/>
    </source>
</evidence>
<dbReference type="InterPro" id="IPR011333">
    <property type="entry name" value="SKP1/BTB/POZ_sf"/>
</dbReference>
<evidence type="ECO:0000256" key="3">
    <source>
        <dbReference type="ARBA" id="ARBA00022737"/>
    </source>
</evidence>
<dbReference type="Proteomes" id="UP000694563">
    <property type="component" value="Chromosome 37"/>
</dbReference>
<reference evidence="8" key="1">
    <citation type="submission" date="2020-10" db="EMBL/GenBank/DDBJ databases">
        <title>Catharus ustulatus (Swainson's thrush) genome, bCatUst1, primary haplotype v2.</title>
        <authorList>
            <person name="Delmore K."/>
            <person name="Vafadar M."/>
            <person name="Formenti G."/>
            <person name="Chow W."/>
            <person name="Pelan S."/>
            <person name="Howe K."/>
            <person name="Rhie A."/>
            <person name="Mountcastle J."/>
            <person name="Haase B."/>
            <person name="Fedrigo O."/>
            <person name="Jarvis E.D."/>
        </authorList>
    </citation>
    <scope>NUCLEOTIDE SEQUENCE [LARGE SCALE GENOMIC DNA]</scope>
</reference>
<dbReference type="Ensembl" id="ENSCUST00005019137.1">
    <property type="protein sequence ID" value="ENSCUSP00005018451.1"/>
    <property type="gene ID" value="ENSCUSG00005011829.1"/>
</dbReference>
<reference evidence="8" key="2">
    <citation type="submission" date="2025-08" db="UniProtKB">
        <authorList>
            <consortium name="Ensembl"/>
        </authorList>
    </citation>
    <scope>IDENTIFICATION</scope>
</reference>
<dbReference type="PROSITE" id="PS50097">
    <property type="entry name" value="BTB"/>
    <property type="match status" value="1"/>
</dbReference>
<keyword evidence="4" id="KW-0863">Zinc-finger</keyword>
<dbReference type="SUPFAM" id="SSF54695">
    <property type="entry name" value="POZ domain"/>
    <property type="match status" value="1"/>
</dbReference>
<comment type="subcellular location">
    <subcellularLocation>
        <location evidence="1">Nucleus</location>
    </subcellularLocation>
</comment>
<evidence type="ECO:0000313" key="9">
    <source>
        <dbReference type="Proteomes" id="UP000694563"/>
    </source>
</evidence>
<dbReference type="GO" id="GO:0000978">
    <property type="term" value="F:RNA polymerase II cis-regulatory region sequence-specific DNA binding"/>
    <property type="evidence" value="ECO:0007669"/>
    <property type="project" value="TreeGrafter"/>
</dbReference>
<keyword evidence="5" id="KW-0862">Zinc</keyword>
<keyword evidence="3" id="KW-0677">Repeat</keyword>
<evidence type="ECO:0000256" key="6">
    <source>
        <dbReference type="ARBA" id="ARBA00023242"/>
    </source>
</evidence>
<keyword evidence="6" id="KW-0539">Nucleus</keyword>
<protein>
    <recommendedName>
        <fullName evidence="7">BTB domain-containing protein</fullName>
    </recommendedName>
</protein>
<evidence type="ECO:0000259" key="7">
    <source>
        <dbReference type="PROSITE" id="PS50097"/>
    </source>
</evidence>
<accession>A0A8C3UWU5</accession>
<dbReference type="Pfam" id="PF00651">
    <property type="entry name" value="BTB"/>
    <property type="match status" value="1"/>
</dbReference>
<evidence type="ECO:0000256" key="2">
    <source>
        <dbReference type="ARBA" id="ARBA00022723"/>
    </source>
</evidence>
<dbReference type="InterPro" id="IPR050457">
    <property type="entry name" value="ZnFinger_BTB_dom_contain"/>
</dbReference>